<dbReference type="PANTHER" id="PTHR21237:SF23">
    <property type="entry name" value="GRPE PROTEIN HOMOLOG, MITOCHONDRIAL"/>
    <property type="match status" value="1"/>
</dbReference>
<dbReference type="PANTHER" id="PTHR21237">
    <property type="entry name" value="GRPE PROTEIN"/>
    <property type="match status" value="1"/>
</dbReference>
<proteinExistence type="inferred from homology"/>
<dbReference type="SUPFAM" id="SSF58014">
    <property type="entry name" value="Coiled-coil domain of nucleotide exchange factor GrpE"/>
    <property type="match status" value="1"/>
</dbReference>
<name>A0A455T6Z4_9CHLR</name>
<accession>A0A455T6Z4</accession>
<dbReference type="InterPro" id="IPR000740">
    <property type="entry name" value="GrpE"/>
</dbReference>
<dbReference type="AlphaFoldDB" id="A0A455T6Z4"/>
<dbReference type="FunFam" id="2.30.22.10:FF:000001">
    <property type="entry name" value="Protein GrpE"/>
    <property type="match status" value="1"/>
</dbReference>
<dbReference type="InterPro" id="IPR009012">
    <property type="entry name" value="GrpE_head"/>
</dbReference>
<comment type="similarity">
    <text evidence="2 10 12">Belongs to the GrpE family.</text>
</comment>
<evidence type="ECO:0000256" key="7">
    <source>
        <dbReference type="ARBA" id="ARBA00053401"/>
    </source>
</evidence>
<comment type="subcellular location">
    <subcellularLocation>
        <location evidence="1 10">Cytoplasm</location>
    </subcellularLocation>
</comment>
<evidence type="ECO:0000256" key="1">
    <source>
        <dbReference type="ARBA" id="ARBA00004496"/>
    </source>
</evidence>
<dbReference type="PRINTS" id="PR00773">
    <property type="entry name" value="GRPEPROTEIN"/>
</dbReference>
<dbReference type="CDD" id="cd00446">
    <property type="entry name" value="GrpE"/>
    <property type="match status" value="1"/>
</dbReference>
<comment type="function">
    <text evidence="7 10 11">Participates actively in the response to hyperosmotic and heat shock by preventing the aggregation of stress-denatured proteins, in association with DnaK and GrpE. It is the nucleotide exchange factor for DnaK and may function as a thermosensor. Unfolded proteins bind initially to DnaJ; upon interaction with the DnaJ-bound protein, DnaK hydrolyzes its bound ATP, resulting in the formation of a stable complex. GrpE releases ADP from DnaK; ATP binding to DnaK triggers the release of the substrate protein, thus completing the reaction cycle. Several rounds of ATP-dependent interactions between DnaJ, DnaK and GrpE are required for fully efficient folding.</text>
</comment>
<sequence>MTDEPRETTERPQTEPTPQSPEPVAETPQPQTEQPEASAAPTQAEAAETSAAAAAAEEQPAPTLEERVAQLEAQIADLTAQLAQARQEARENWDKFVRERADLENFRKRRERDIADRVLQQKKALLNKLLEVMDNLDRALAYQDSLDRQGLQQTLRLVAWQMNELIRSEGLTPVPTVGEQFNPYIHEAVEAVEDSEKPEGIVVEEVRKGYKLSDETLRPARVKVTVAASNKEREQPGGEGEA</sequence>
<dbReference type="GO" id="GO:0000774">
    <property type="term" value="F:adenyl-nucleotide exchange factor activity"/>
    <property type="evidence" value="ECO:0007669"/>
    <property type="project" value="InterPro"/>
</dbReference>
<evidence type="ECO:0000256" key="9">
    <source>
        <dbReference type="ARBA" id="ARBA00076414"/>
    </source>
</evidence>
<protein>
    <recommendedName>
        <fullName evidence="8 10">Protein GrpE</fullName>
    </recommendedName>
    <alternativeName>
        <fullName evidence="9 10">HSP-70 cofactor</fullName>
    </alternativeName>
</protein>
<evidence type="ECO:0000256" key="3">
    <source>
        <dbReference type="ARBA" id="ARBA00011738"/>
    </source>
</evidence>
<dbReference type="GO" id="GO:0051082">
    <property type="term" value="F:unfolded protein binding"/>
    <property type="evidence" value="ECO:0007669"/>
    <property type="project" value="TreeGrafter"/>
</dbReference>
<keyword evidence="6 10" id="KW-0143">Chaperone</keyword>
<keyword evidence="5 10" id="KW-0346">Stress response</keyword>
<gene>
    <name evidence="10" type="primary">grpE</name>
    <name evidence="14" type="ORF">KTA_20830</name>
</gene>
<dbReference type="Gene3D" id="2.30.22.10">
    <property type="entry name" value="Head domain of nucleotide exchange factor GrpE"/>
    <property type="match status" value="1"/>
</dbReference>
<evidence type="ECO:0000256" key="5">
    <source>
        <dbReference type="ARBA" id="ARBA00023016"/>
    </source>
</evidence>
<evidence type="ECO:0000256" key="13">
    <source>
        <dbReference type="SAM" id="MobiDB-lite"/>
    </source>
</evidence>
<evidence type="ECO:0000256" key="6">
    <source>
        <dbReference type="ARBA" id="ARBA00023186"/>
    </source>
</evidence>
<evidence type="ECO:0000313" key="14">
    <source>
        <dbReference type="EMBL" id="BBH93884.1"/>
    </source>
</evidence>
<keyword evidence="4 10" id="KW-0963">Cytoplasm</keyword>
<evidence type="ECO:0000256" key="8">
    <source>
        <dbReference type="ARBA" id="ARBA00072274"/>
    </source>
</evidence>
<feature type="compositionally biased region" description="Basic and acidic residues" evidence="13">
    <location>
        <begin position="1"/>
        <end position="13"/>
    </location>
</feature>
<evidence type="ECO:0000256" key="4">
    <source>
        <dbReference type="ARBA" id="ARBA00022490"/>
    </source>
</evidence>
<dbReference type="PROSITE" id="PS01071">
    <property type="entry name" value="GRPE"/>
    <property type="match status" value="1"/>
</dbReference>
<dbReference type="InterPro" id="IPR013805">
    <property type="entry name" value="GrpE_CC"/>
</dbReference>
<dbReference type="Pfam" id="PF01025">
    <property type="entry name" value="GrpE"/>
    <property type="match status" value="1"/>
</dbReference>
<dbReference type="GO" id="GO:0051087">
    <property type="term" value="F:protein-folding chaperone binding"/>
    <property type="evidence" value="ECO:0007669"/>
    <property type="project" value="InterPro"/>
</dbReference>
<dbReference type="GO" id="GO:0006457">
    <property type="term" value="P:protein folding"/>
    <property type="evidence" value="ECO:0007669"/>
    <property type="project" value="InterPro"/>
</dbReference>
<dbReference type="EMBL" id="AP019377">
    <property type="protein sequence ID" value="BBH93884.1"/>
    <property type="molecule type" value="Genomic_DNA"/>
</dbReference>
<dbReference type="SUPFAM" id="SSF51064">
    <property type="entry name" value="Head domain of nucleotide exchange factor GrpE"/>
    <property type="match status" value="1"/>
</dbReference>
<organism evidence="14">
    <name type="scientific">Thermogemmatispora argillosa</name>
    <dbReference type="NCBI Taxonomy" id="2045280"/>
    <lineage>
        <taxon>Bacteria</taxon>
        <taxon>Bacillati</taxon>
        <taxon>Chloroflexota</taxon>
        <taxon>Ktedonobacteria</taxon>
        <taxon>Thermogemmatisporales</taxon>
        <taxon>Thermogemmatisporaceae</taxon>
        <taxon>Thermogemmatispora</taxon>
    </lineage>
</organism>
<evidence type="ECO:0000256" key="2">
    <source>
        <dbReference type="ARBA" id="ARBA00009054"/>
    </source>
</evidence>
<dbReference type="HAMAP" id="MF_01151">
    <property type="entry name" value="GrpE"/>
    <property type="match status" value="1"/>
</dbReference>
<dbReference type="Gene3D" id="3.90.20.20">
    <property type="match status" value="1"/>
</dbReference>
<dbReference type="GO" id="GO:0005737">
    <property type="term" value="C:cytoplasm"/>
    <property type="evidence" value="ECO:0007669"/>
    <property type="project" value="UniProtKB-SubCell"/>
</dbReference>
<dbReference type="GO" id="GO:0042803">
    <property type="term" value="F:protein homodimerization activity"/>
    <property type="evidence" value="ECO:0007669"/>
    <property type="project" value="InterPro"/>
</dbReference>
<feature type="compositionally biased region" description="Low complexity" evidence="13">
    <location>
        <begin position="33"/>
        <end position="63"/>
    </location>
</feature>
<evidence type="ECO:0000256" key="11">
    <source>
        <dbReference type="RuleBase" id="RU000639"/>
    </source>
</evidence>
<comment type="subunit">
    <text evidence="3 10">Homodimer.</text>
</comment>
<reference evidence="14" key="1">
    <citation type="submission" date="2018-12" db="EMBL/GenBank/DDBJ databases">
        <title>Novel natural products biosynthetic potential of the class Ktedonobacteria.</title>
        <authorList>
            <person name="Zheng Y."/>
            <person name="Saitou A."/>
            <person name="Wang C.M."/>
            <person name="Toyoda A."/>
            <person name="Minakuchi Y."/>
            <person name="Sekiguchi Y."/>
            <person name="Ueda K."/>
            <person name="Takano H."/>
            <person name="Sakai Y."/>
            <person name="Yokota A."/>
            <person name="Yabe S."/>
        </authorList>
    </citation>
    <scope>NUCLEOTIDE SEQUENCE</scope>
    <source>
        <strain evidence="14">A3-2</strain>
    </source>
</reference>
<feature type="region of interest" description="Disordered" evidence="13">
    <location>
        <begin position="1"/>
        <end position="64"/>
    </location>
</feature>
<evidence type="ECO:0000256" key="12">
    <source>
        <dbReference type="RuleBase" id="RU004478"/>
    </source>
</evidence>
<evidence type="ECO:0000256" key="10">
    <source>
        <dbReference type="HAMAP-Rule" id="MF_01151"/>
    </source>
</evidence>